<dbReference type="PATRIC" id="fig|1173027.3.peg.3900"/>
<name>K9WHI4_9CYAN</name>
<evidence type="ECO:0000313" key="1">
    <source>
        <dbReference type="EMBL" id="AFZ19271.1"/>
    </source>
</evidence>
<dbReference type="OrthoDB" id="440269at2"/>
<protein>
    <submittedName>
        <fullName evidence="1">Uncharacterized protein</fullName>
    </submittedName>
</protein>
<sequence length="493" mass="54028">MTTLQDLINGNSVLTRTQLKADKGLVREIQLRLRNLGLYPGGQWIDGDLGGNNSFSWKGLKEFCQALEPSSLPSDTVAINADIAKKLLETKQLPFILEQAENTKFILEKLTGIQTNSPAPVNIGVNDAFIARTTRNSPFAAEISNYPQYLAQKPDGTSIISYGDSITLSSGKTVTFSDYPNQGKLPIIDNTGLNFLASNISHACICIGSFSDGSSSIKTHWLGKNALEPIQLLSATKFIGVLNAICQIHANPLSIDIDNCTIESPKFRFHDLLIDMVSYREDAKGNIGRSNRIGALFKRFTKREHLEAWLKGQTGNNKLEFRGGYGKDFPSLISNPQVKDIASGTSVLSSTSEGNIGNNHVSAYDLVRIISMLGWHLHLTPNTRLPNAQWNSLESVVRAMGTDPARYVDVALETLGVVDVISEPVIISKVGFGESSFTYVAFVKFVDRRVQPAKLRTFAMALRTPNGSNELRDTNLAAAVTEIVRRIINEKLA</sequence>
<dbReference type="EMBL" id="CP003630">
    <property type="protein sequence ID" value="AFZ19271.1"/>
    <property type="molecule type" value="Genomic_DNA"/>
</dbReference>
<dbReference type="eggNOG" id="COG3409">
    <property type="taxonomic scope" value="Bacteria"/>
</dbReference>
<keyword evidence="2" id="KW-1185">Reference proteome</keyword>
<dbReference type="KEGG" id="mic:Mic7113_3547"/>
<dbReference type="HOGENOM" id="CLU_028464_0_0_3"/>
<organism evidence="1 2">
    <name type="scientific">Allocoleopsis franciscana PCC 7113</name>
    <dbReference type="NCBI Taxonomy" id="1173027"/>
    <lineage>
        <taxon>Bacteria</taxon>
        <taxon>Bacillati</taxon>
        <taxon>Cyanobacteriota</taxon>
        <taxon>Cyanophyceae</taxon>
        <taxon>Coleofasciculales</taxon>
        <taxon>Coleofasciculaceae</taxon>
        <taxon>Allocoleopsis</taxon>
        <taxon>Allocoleopsis franciscana</taxon>
    </lineage>
</organism>
<dbReference type="RefSeq" id="WP_015183413.1">
    <property type="nucleotide sequence ID" value="NC_019738.1"/>
</dbReference>
<gene>
    <name evidence="1" type="ORF">Mic7113_3547</name>
</gene>
<dbReference type="AlphaFoldDB" id="K9WHI4"/>
<proteinExistence type="predicted"/>
<reference evidence="1 2" key="1">
    <citation type="submission" date="2012-06" db="EMBL/GenBank/DDBJ databases">
        <title>Finished chromosome of genome of Microcoleus sp. PCC 7113.</title>
        <authorList>
            <consortium name="US DOE Joint Genome Institute"/>
            <person name="Gugger M."/>
            <person name="Coursin T."/>
            <person name="Rippka R."/>
            <person name="Tandeau De Marsac N."/>
            <person name="Huntemann M."/>
            <person name="Wei C.-L."/>
            <person name="Han J."/>
            <person name="Detter J.C."/>
            <person name="Han C."/>
            <person name="Tapia R."/>
            <person name="Chen A."/>
            <person name="Kyrpides N."/>
            <person name="Mavromatis K."/>
            <person name="Markowitz V."/>
            <person name="Szeto E."/>
            <person name="Ivanova N."/>
            <person name="Pagani I."/>
            <person name="Pati A."/>
            <person name="Goodwin L."/>
            <person name="Nordberg H.P."/>
            <person name="Cantor M.N."/>
            <person name="Hua S.X."/>
            <person name="Woyke T."/>
            <person name="Kerfeld C.A."/>
        </authorList>
    </citation>
    <scope>NUCLEOTIDE SEQUENCE [LARGE SCALE GENOMIC DNA]</scope>
    <source>
        <strain evidence="1 2">PCC 7113</strain>
    </source>
</reference>
<evidence type="ECO:0000313" key="2">
    <source>
        <dbReference type="Proteomes" id="UP000010471"/>
    </source>
</evidence>
<dbReference type="Proteomes" id="UP000010471">
    <property type="component" value="Chromosome"/>
</dbReference>
<dbReference type="STRING" id="1173027.Mic7113_3547"/>
<accession>K9WHI4</accession>